<keyword evidence="1" id="KW-0732">Signal</keyword>
<protein>
    <submittedName>
        <fullName evidence="2">Uncharacterized protein</fullName>
    </submittedName>
</protein>
<reference evidence="2" key="1">
    <citation type="submission" date="2018-02" db="EMBL/GenBank/DDBJ databases">
        <title>Rhizophora mucronata_Transcriptome.</title>
        <authorList>
            <person name="Meera S.P."/>
            <person name="Sreeshan A."/>
            <person name="Augustine A."/>
        </authorList>
    </citation>
    <scope>NUCLEOTIDE SEQUENCE</scope>
    <source>
        <tissue evidence="2">Leaf</tissue>
    </source>
</reference>
<dbReference type="AlphaFoldDB" id="A0A2P2JG50"/>
<dbReference type="EMBL" id="GGEC01011958">
    <property type="protein sequence ID" value="MBW92441.1"/>
    <property type="molecule type" value="Transcribed_RNA"/>
</dbReference>
<feature type="signal peptide" evidence="1">
    <location>
        <begin position="1"/>
        <end position="25"/>
    </location>
</feature>
<organism evidence="2">
    <name type="scientific">Rhizophora mucronata</name>
    <name type="common">Asiatic mangrove</name>
    <dbReference type="NCBI Taxonomy" id="61149"/>
    <lineage>
        <taxon>Eukaryota</taxon>
        <taxon>Viridiplantae</taxon>
        <taxon>Streptophyta</taxon>
        <taxon>Embryophyta</taxon>
        <taxon>Tracheophyta</taxon>
        <taxon>Spermatophyta</taxon>
        <taxon>Magnoliopsida</taxon>
        <taxon>eudicotyledons</taxon>
        <taxon>Gunneridae</taxon>
        <taxon>Pentapetalae</taxon>
        <taxon>rosids</taxon>
        <taxon>fabids</taxon>
        <taxon>Malpighiales</taxon>
        <taxon>Rhizophoraceae</taxon>
        <taxon>Rhizophora</taxon>
    </lineage>
</organism>
<accession>A0A2P2JG50</accession>
<evidence type="ECO:0000256" key="1">
    <source>
        <dbReference type="SAM" id="SignalP"/>
    </source>
</evidence>
<proteinExistence type="predicted"/>
<feature type="chain" id="PRO_5015147499" evidence="1">
    <location>
        <begin position="26"/>
        <end position="57"/>
    </location>
</feature>
<sequence>MAGVRILDLVMCVCLSFSKIGLHSAAPGWSSKIVVTFFNRVWRNPSNQNQSIMLLDS</sequence>
<evidence type="ECO:0000313" key="2">
    <source>
        <dbReference type="EMBL" id="MBW92441.1"/>
    </source>
</evidence>
<name>A0A2P2JG50_RHIMU</name>